<organism evidence="1 2">
    <name type="scientific">Mycena albidolilacea</name>
    <dbReference type="NCBI Taxonomy" id="1033008"/>
    <lineage>
        <taxon>Eukaryota</taxon>
        <taxon>Fungi</taxon>
        <taxon>Dikarya</taxon>
        <taxon>Basidiomycota</taxon>
        <taxon>Agaricomycotina</taxon>
        <taxon>Agaricomycetes</taxon>
        <taxon>Agaricomycetidae</taxon>
        <taxon>Agaricales</taxon>
        <taxon>Marasmiineae</taxon>
        <taxon>Mycenaceae</taxon>
        <taxon>Mycena</taxon>
    </lineage>
</organism>
<keyword evidence="2" id="KW-1185">Reference proteome</keyword>
<accession>A0AAD6ZFZ9</accession>
<reference evidence="1" key="1">
    <citation type="submission" date="2023-03" db="EMBL/GenBank/DDBJ databases">
        <title>Massive genome expansion in bonnet fungi (Mycena s.s.) driven by repeated elements and novel gene families across ecological guilds.</title>
        <authorList>
            <consortium name="Lawrence Berkeley National Laboratory"/>
            <person name="Harder C.B."/>
            <person name="Miyauchi S."/>
            <person name="Viragh M."/>
            <person name="Kuo A."/>
            <person name="Thoen E."/>
            <person name="Andreopoulos B."/>
            <person name="Lu D."/>
            <person name="Skrede I."/>
            <person name="Drula E."/>
            <person name="Henrissat B."/>
            <person name="Morin E."/>
            <person name="Kohler A."/>
            <person name="Barry K."/>
            <person name="LaButti K."/>
            <person name="Morin E."/>
            <person name="Salamov A."/>
            <person name="Lipzen A."/>
            <person name="Mereny Z."/>
            <person name="Hegedus B."/>
            <person name="Baldrian P."/>
            <person name="Stursova M."/>
            <person name="Weitz H."/>
            <person name="Taylor A."/>
            <person name="Grigoriev I.V."/>
            <person name="Nagy L.G."/>
            <person name="Martin F."/>
            <person name="Kauserud H."/>
        </authorList>
    </citation>
    <scope>NUCLEOTIDE SEQUENCE</scope>
    <source>
        <strain evidence="1">CBHHK002</strain>
    </source>
</reference>
<dbReference type="Gene3D" id="1.25.40.10">
    <property type="entry name" value="Tetratricopeptide repeat domain"/>
    <property type="match status" value="1"/>
</dbReference>
<dbReference type="Proteomes" id="UP001218218">
    <property type="component" value="Unassembled WGS sequence"/>
</dbReference>
<sequence>MPSSDPEALAFRVLEHLKQLDDSDLKCRLYISMVGYYGHFETDLVEAANMCEKSISLAILAGNSKRHSQALDQLAWINIQLGKYSAAQILGNTLQPKCMHMKLKSWQEFPGIYTLKQGPFVQKLSAGKSSVTTQSLALAIMAHSLLALWSASDTNLSIMSTQAEVHKCKSEYTLYLREQDLIRAKTLFEKSLKLAAGNSAIKSFCCERLGNVSSWGQDASITGWTTIFLVHSLKSQKIPQVYKVLQFFGQIFLMQNDGDTAISFLTVALEGFTYMDIHQSRGECMLRLGDIFNSHNDQLKEVKLWTTALPLFERSSQERQVQCVNERLAGIGDVLEQHKENIACLLELNVPPSNPCDIEDEEQVELSDEPYEQVVV</sequence>
<dbReference type="InterPro" id="IPR011990">
    <property type="entry name" value="TPR-like_helical_dom_sf"/>
</dbReference>
<comment type="caution">
    <text evidence="1">The sequence shown here is derived from an EMBL/GenBank/DDBJ whole genome shotgun (WGS) entry which is preliminary data.</text>
</comment>
<evidence type="ECO:0000313" key="1">
    <source>
        <dbReference type="EMBL" id="KAJ7321301.1"/>
    </source>
</evidence>
<gene>
    <name evidence="1" type="ORF">DFH08DRAFT_818670</name>
</gene>
<dbReference type="EMBL" id="JARIHO010000051">
    <property type="protein sequence ID" value="KAJ7321301.1"/>
    <property type="molecule type" value="Genomic_DNA"/>
</dbReference>
<name>A0AAD6ZFZ9_9AGAR</name>
<protein>
    <submittedName>
        <fullName evidence="1">Uncharacterized protein</fullName>
    </submittedName>
</protein>
<dbReference type="AlphaFoldDB" id="A0AAD6ZFZ9"/>
<evidence type="ECO:0000313" key="2">
    <source>
        <dbReference type="Proteomes" id="UP001218218"/>
    </source>
</evidence>
<proteinExistence type="predicted"/>